<dbReference type="HOGENOM" id="CLU_065795_1_1_10"/>
<dbReference type="InterPro" id="IPR011990">
    <property type="entry name" value="TPR-like_helical_dom_sf"/>
</dbReference>
<sequence>MPDLNKKEIRLLNKTLKAYSAQNFEKALDLVKESMASEELEKLGLVHMLEGNIYFALEDLELAKASYLKAIQLSKPNDPAISIAQVGLARSMEKINIRKEIEAKKKFEIEKQSIKKETDSISEITAFAIIEQVPVFPGCESGTTNAEYKRCMQKGITTHVSNNFRASVAGPIGLSGRININVQFKIDKSGEIIGINAQAVHPILEEEAIRVIERLPKMQPGRQKGKPVGVIYGLPIIFDVK</sequence>
<dbReference type="Gene3D" id="3.30.1150.10">
    <property type="match status" value="1"/>
</dbReference>
<evidence type="ECO:0000313" key="2">
    <source>
        <dbReference type="EMBL" id="BAO56286.1"/>
    </source>
</evidence>
<dbReference type="Proteomes" id="UP000031760">
    <property type="component" value="Chromosome"/>
</dbReference>
<dbReference type="InterPro" id="IPR037682">
    <property type="entry name" value="TonB_C"/>
</dbReference>
<dbReference type="EMBL" id="AP014548">
    <property type="protein sequence ID" value="BAO56286.1"/>
    <property type="molecule type" value="Genomic_DNA"/>
</dbReference>
<dbReference type="GO" id="GO:0055085">
    <property type="term" value="P:transmembrane transport"/>
    <property type="evidence" value="ECO:0007669"/>
    <property type="project" value="InterPro"/>
</dbReference>
<dbReference type="Pfam" id="PF03544">
    <property type="entry name" value="TonB_C"/>
    <property type="match status" value="1"/>
</dbReference>
<accession>W8W0G5</accession>
<dbReference type="KEGG" id="nmf:NMS_2277"/>
<dbReference type="SUPFAM" id="SSF48452">
    <property type="entry name" value="TPR-like"/>
    <property type="match status" value="1"/>
</dbReference>
<evidence type="ECO:0000259" key="1">
    <source>
        <dbReference type="Pfam" id="PF03544"/>
    </source>
</evidence>
<organism evidence="2 3">
    <name type="scientific">Nonlabens marinus S1-08</name>
    <dbReference type="NCBI Taxonomy" id="1454201"/>
    <lineage>
        <taxon>Bacteria</taxon>
        <taxon>Pseudomonadati</taxon>
        <taxon>Bacteroidota</taxon>
        <taxon>Flavobacteriia</taxon>
        <taxon>Flavobacteriales</taxon>
        <taxon>Flavobacteriaceae</taxon>
        <taxon>Nonlabens</taxon>
    </lineage>
</organism>
<protein>
    <submittedName>
        <fullName evidence="2">TonB family protein</fullName>
    </submittedName>
</protein>
<gene>
    <name evidence="2" type="ORF">NMS_2277</name>
</gene>
<dbReference type="STRING" id="1454201.NMS_2277"/>
<feature type="domain" description="TonB C-terminal" evidence="1">
    <location>
        <begin position="180"/>
        <end position="239"/>
    </location>
</feature>
<proteinExistence type="predicted"/>
<dbReference type="SUPFAM" id="SSF74653">
    <property type="entry name" value="TolA/TonB C-terminal domain"/>
    <property type="match status" value="1"/>
</dbReference>
<dbReference type="AlphaFoldDB" id="W8W0G5"/>
<evidence type="ECO:0000313" key="3">
    <source>
        <dbReference type="Proteomes" id="UP000031760"/>
    </source>
</evidence>
<dbReference type="Gene3D" id="1.25.40.10">
    <property type="entry name" value="Tetratricopeptide repeat domain"/>
    <property type="match status" value="1"/>
</dbReference>
<reference evidence="2 3" key="1">
    <citation type="journal article" date="2014" name="Proc. Natl. Acad. Sci. U.S.A.">
        <title>Functional characterization of flavobacteria rhodopsins reveals a unique class of light-driven chloride pump in bacteria.</title>
        <authorList>
            <person name="Yoshizawa S."/>
            <person name="Kumagai Y."/>
            <person name="Kim H."/>
            <person name="Ogura Y."/>
            <person name="Hayashi T."/>
            <person name="Iwasaki W."/>
            <person name="DeLong E.F."/>
            <person name="Kogure K."/>
        </authorList>
    </citation>
    <scope>NUCLEOTIDE SEQUENCE [LARGE SCALE GENOMIC DNA]</scope>
    <source>
        <strain evidence="2 3">S1-08</strain>
    </source>
</reference>
<keyword evidence="3" id="KW-1185">Reference proteome</keyword>
<name>W8W0G5_9FLAO</name>